<dbReference type="Proteomes" id="UP001291623">
    <property type="component" value="Unassembled WGS sequence"/>
</dbReference>
<evidence type="ECO:0000256" key="1">
    <source>
        <dbReference type="ARBA" id="ARBA00004370"/>
    </source>
</evidence>
<keyword evidence="4 9" id="KW-0863">Zinc-finger</keyword>
<dbReference type="Gene3D" id="3.30.40.10">
    <property type="entry name" value="Zinc/RING finger domain, C3HC4 (zinc finger)"/>
    <property type="match status" value="1"/>
</dbReference>
<evidence type="ECO:0000256" key="6">
    <source>
        <dbReference type="ARBA" id="ARBA00022989"/>
    </source>
</evidence>
<evidence type="ECO:0000256" key="4">
    <source>
        <dbReference type="ARBA" id="ARBA00022771"/>
    </source>
</evidence>
<protein>
    <recommendedName>
        <fullName evidence="11">RING-type domain-containing protein</fullName>
    </recommendedName>
</protein>
<evidence type="ECO:0000256" key="10">
    <source>
        <dbReference type="SAM" id="Phobius"/>
    </source>
</evidence>
<keyword evidence="3" id="KW-0479">Metal-binding</keyword>
<evidence type="ECO:0000256" key="5">
    <source>
        <dbReference type="ARBA" id="ARBA00022833"/>
    </source>
</evidence>
<dbReference type="PROSITE" id="PS50089">
    <property type="entry name" value="ZF_RING_2"/>
    <property type="match status" value="1"/>
</dbReference>
<dbReference type="GO" id="GO:0016020">
    <property type="term" value="C:membrane"/>
    <property type="evidence" value="ECO:0007669"/>
    <property type="project" value="UniProtKB-SubCell"/>
</dbReference>
<evidence type="ECO:0000313" key="13">
    <source>
        <dbReference type="Proteomes" id="UP001291623"/>
    </source>
</evidence>
<evidence type="ECO:0000256" key="2">
    <source>
        <dbReference type="ARBA" id="ARBA00022692"/>
    </source>
</evidence>
<evidence type="ECO:0000256" key="3">
    <source>
        <dbReference type="ARBA" id="ARBA00022723"/>
    </source>
</evidence>
<sequence>MPISLYLLLSLPLFVMALLFFFYLYVVSRATSRDHPSGVVKSVRKQGLSNVQLEKLPKITGKDLSLGSDCAICLDVIRDEEPARLVPGCNHGFHLECIYLWLSKQPFCPVCRHKLEPELFNQDESNPY</sequence>
<dbReference type="GO" id="GO:0008270">
    <property type="term" value="F:zinc ion binding"/>
    <property type="evidence" value="ECO:0007669"/>
    <property type="project" value="UniProtKB-KW"/>
</dbReference>
<dbReference type="InterPro" id="IPR013083">
    <property type="entry name" value="Znf_RING/FYVE/PHD"/>
</dbReference>
<evidence type="ECO:0000256" key="8">
    <source>
        <dbReference type="ARBA" id="ARBA00024209"/>
    </source>
</evidence>
<feature type="transmembrane region" description="Helical" evidence="10">
    <location>
        <begin position="6"/>
        <end position="26"/>
    </location>
</feature>
<reference evidence="12" key="1">
    <citation type="submission" date="2023-12" db="EMBL/GenBank/DDBJ databases">
        <title>Genome assembly of Anisodus tanguticus.</title>
        <authorList>
            <person name="Wang Y.-J."/>
        </authorList>
    </citation>
    <scope>NUCLEOTIDE SEQUENCE</scope>
    <source>
        <strain evidence="12">KB-2021</strain>
        <tissue evidence="12">Leaf</tissue>
    </source>
</reference>
<keyword evidence="13" id="KW-1185">Reference proteome</keyword>
<dbReference type="PANTHER" id="PTHR46539:SF2">
    <property type="entry name" value="RING-H2 FINGER PROTEIN ATL43"/>
    <property type="match status" value="1"/>
</dbReference>
<comment type="similarity">
    <text evidence="8">Belongs to the RING-type zinc finger family. ATL subfamily.</text>
</comment>
<comment type="caution">
    <text evidence="12">The sequence shown here is derived from an EMBL/GenBank/DDBJ whole genome shotgun (WGS) entry which is preliminary data.</text>
</comment>
<dbReference type="InterPro" id="IPR001841">
    <property type="entry name" value="Znf_RING"/>
</dbReference>
<dbReference type="PANTHER" id="PTHR46539">
    <property type="entry name" value="E3 UBIQUITIN-PROTEIN LIGASE ATL42"/>
    <property type="match status" value="1"/>
</dbReference>
<evidence type="ECO:0000256" key="9">
    <source>
        <dbReference type="PROSITE-ProRule" id="PRU00175"/>
    </source>
</evidence>
<proteinExistence type="inferred from homology"/>
<dbReference type="SMART" id="SM00184">
    <property type="entry name" value="RING"/>
    <property type="match status" value="1"/>
</dbReference>
<dbReference type="SUPFAM" id="SSF57850">
    <property type="entry name" value="RING/U-box"/>
    <property type="match status" value="1"/>
</dbReference>
<keyword evidence="6 10" id="KW-1133">Transmembrane helix</keyword>
<keyword evidence="5" id="KW-0862">Zinc</keyword>
<feature type="domain" description="RING-type" evidence="11">
    <location>
        <begin position="70"/>
        <end position="112"/>
    </location>
</feature>
<dbReference type="EMBL" id="JAVYJV010000004">
    <property type="protein sequence ID" value="KAK4372916.1"/>
    <property type="molecule type" value="Genomic_DNA"/>
</dbReference>
<evidence type="ECO:0000259" key="11">
    <source>
        <dbReference type="PROSITE" id="PS50089"/>
    </source>
</evidence>
<evidence type="ECO:0000256" key="7">
    <source>
        <dbReference type="ARBA" id="ARBA00023136"/>
    </source>
</evidence>
<comment type="subcellular location">
    <subcellularLocation>
        <location evidence="1">Membrane</location>
    </subcellularLocation>
</comment>
<dbReference type="Pfam" id="PF13639">
    <property type="entry name" value="zf-RING_2"/>
    <property type="match status" value="1"/>
</dbReference>
<gene>
    <name evidence="12" type="ORF">RND71_008300</name>
</gene>
<dbReference type="AlphaFoldDB" id="A0AAE1SNK6"/>
<keyword evidence="7 10" id="KW-0472">Membrane</keyword>
<organism evidence="12 13">
    <name type="scientific">Anisodus tanguticus</name>
    <dbReference type="NCBI Taxonomy" id="243964"/>
    <lineage>
        <taxon>Eukaryota</taxon>
        <taxon>Viridiplantae</taxon>
        <taxon>Streptophyta</taxon>
        <taxon>Embryophyta</taxon>
        <taxon>Tracheophyta</taxon>
        <taxon>Spermatophyta</taxon>
        <taxon>Magnoliopsida</taxon>
        <taxon>eudicotyledons</taxon>
        <taxon>Gunneridae</taxon>
        <taxon>Pentapetalae</taxon>
        <taxon>asterids</taxon>
        <taxon>lamiids</taxon>
        <taxon>Solanales</taxon>
        <taxon>Solanaceae</taxon>
        <taxon>Solanoideae</taxon>
        <taxon>Hyoscyameae</taxon>
        <taxon>Anisodus</taxon>
    </lineage>
</organism>
<name>A0AAE1SNK6_9SOLA</name>
<keyword evidence="2 10" id="KW-0812">Transmembrane</keyword>
<evidence type="ECO:0000313" key="12">
    <source>
        <dbReference type="EMBL" id="KAK4372916.1"/>
    </source>
</evidence>
<accession>A0AAE1SNK6</accession>